<evidence type="ECO:0000256" key="12">
    <source>
        <dbReference type="HAMAP-Rule" id="MF_00102"/>
    </source>
</evidence>
<keyword evidence="2 12" id="KW-0028">Amino-acid biosynthesis</keyword>
<dbReference type="GO" id="GO:0019877">
    <property type="term" value="P:diaminopimelate biosynthetic process"/>
    <property type="evidence" value="ECO:0007669"/>
    <property type="project" value="UniProtKB-UniRule"/>
</dbReference>
<comment type="catalytic activity">
    <reaction evidence="10 12">
        <text>(S)-2,3,4,5-tetrahydrodipicolinate + NADP(+) + H2O = (2S,4S)-4-hydroxy-2,3,4,5-tetrahydrodipicolinate + NADPH + H(+)</text>
        <dbReference type="Rhea" id="RHEA:35331"/>
        <dbReference type="ChEBI" id="CHEBI:15377"/>
        <dbReference type="ChEBI" id="CHEBI:15378"/>
        <dbReference type="ChEBI" id="CHEBI:16845"/>
        <dbReference type="ChEBI" id="CHEBI:57783"/>
        <dbReference type="ChEBI" id="CHEBI:58349"/>
        <dbReference type="ChEBI" id="CHEBI:67139"/>
        <dbReference type="EC" id="1.17.1.8"/>
    </reaction>
</comment>
<evidence type="ECO:0000256" key="8">
    <source>
        <dbReference type="ARBA" id="ARBA00037922"/>
    </source>
</evidence>
<dbReference type="RefSeq" id="WP_114982943.1">
    <property type="nucleotide sequence ID" value="NZ_CP027806.1"/>
</dbReference>
<feature type="binding site" evidence="12">
    <location>
        <position position="49"/>
    </location>
    <ligand>
        <name>NADP(+)</name>
        <dbReference type="ChEBI" id="CHEBI:58349"/>
    </ligand>
</feature>
<gene>
    <name evidence="12" type="primary">dapB</name>
    <name evidence="15" type="ORF">CYPRO_0356</name>
</gene>
<dbReference type="GO" id="GO:0008839">
    <property type="term" value="F:4-hydroxy-tetrahydrodipicolinate reductase"/>
    <property type="evidence" value="ECO:0007669"/>
    <property type="project" value="UniProtKB-UniRule"/>
</dbReference>
<protein>
    <recommendedName>
        <fullName evidence="9 12">4-hydroxy-tetrahydrodipicolinate reductase</fullName>
        <shortName evidence="12">HTPA reductase</shortName>
        <ecNumber evidence="9 12">1.17.1.8</ecNumber>
    </recommendedName>
</protein>
<keyword evidence="7 12" id="KW-0457">Lysine biosynthesis</keyword>
<dbReference type="GO" id="GO:0009089">
    <property type="term" value="P:lysine biosynthetic process via diaminopimelate"/>
    <property type="evidence" value="ECO:0007669"/>
    <property type="project" value="UniProtKB-UniRule"/>
</dbReference>
<evidence type="ECO:0000256" key="4">
    <source>
        <dbReference type="ARBA" id="ARBA00022915"/>
    </source>
</evidence>
<dbReference type="InterPro" id="IPR036291">
    <property type="entry name" value="NAD(P)-bd_dom_sf"/>
</dbReference>
<feature type="binding site" evidence="12">
    <location>
        <begin position="109"/>
        <end position="112"/>
    </location>
    <ligand>
        <name>NAD(+)</name>
        <dbReference type="ChEBI" id="CHEBI:57540"/>
    </ligand>
</feature>
<feature type="binding site" evidence="12">
    <location>
        <begin position="154"/>
        <end position="155"/>
    </location>
    <ligand>
        <name>(S)-2,3,4,5-tetrahydrodipicolinate</name>
        <dbReference type="ChEBI" id="CHEBI:16845"/>
    </ligand>
</feature>
<keyword evidence="3 12" id="KW-0521">NADP</keyword>
<comment type="catalytic activity">
    <reaction evidence="11 12">
        <text>(S)-2,3,4,5-tetrahydrodipicolinate + NAD(+) + H2O = (2S,4S)-4-hydroxy-2,3,4,5-tetrahydrodipicolinate + NADH + H(+)</text>
        <dbReference type="Rhea" id="RHEA:35323"/>
        <dbReference type="ChEBI" id="CHEBI:15377"/>
        <dbReference type="ChEBI" id="CHEBI:15378"/>
        <dbReference type="ChEBI" id="CHEBI:16845"/>
        <dbReference type="ChEBI" id="CHEBI:57540"/>
        <dbReference type="ChEBI" id="CHEBI:57945"/>
        <dbReference type="ChEBI" id="CHEBI:67139"/>
        <dbReference type="EC" id="1.17.1.8"/>
    </reaction>
</comment>
<dbReference type="OrthoDB" id="9790352at2"/>
<evidence type="ECO:0000259" key="13">
    <source>
        <dbReference type="Pfam" id="PF01113"/>
    </source>
</evidence>
<dbReference type="Gene3D" id="3.40.50.720">
    <property type="entry name" value="NAD(P)-binding Rossmann-like Domain"/>
    <property type="match status" value="1"/>
</dbReference>
<keyword evidence="4 12" id="KW-0220">Diaminopimelate biosynthesis</keyword>
<dbReference type="PANTHER" id="PTHR20836">
    <property type="entry name" value="DIHYDRODIPICOLINATE REDUCTASE"/>
    <property type="match status" value="1"/>
</dbReference>
<dbReference type="SUPFAM" id="SSF55347">
    <property type="entry name" value="Glyceraldehyde-3-phosphate dehydrogenase-like, C-terminal domain"/>
    <property type="match status" value="1"/>
</dbReference>
<feature type="binding site" evidence="12">
    <location>
        <position position="145"/>
    </location>
    <ligand>
        <name>(S)-2,3,4,5-tetrahydrodipicolinate</name>
        <dbReference type="ChEBI" id="CHEBI:16845"/>
    </ligand>
</feature>
<dbReference type="UniPathway" id="UPA00034">
    <property type="reaction ID" value="UER00018"/>
</dbReference>
<dbReference type="GO" id="GO:0005829">
    <property type="term" value="C:cytosol"/>
    <property type="evidence" value="ECO:0007669"/>
    <property type="project" value="TreeGrafter"/>
</dbReference>
<dbReference type="SUPFAM" id="SSF51735">
    <property type="entry name" value="NAD(P)-binding Rossmann-fold domains"/>
    <property type="match status" value="1"/>
</dbReference>
<keyword evidence="5 12" id="KW-0560">Oxidoreductase</keyword>
<feature type="binding site" evidence="12">
    <location>
        <position position="48"/>
    </location>
    <ligand>
        <name>NAD(+)</name>
        <dbReference type="ChEBI" id="CHEBI:57540"/>
    </ligand>
</feature>
<dbReference type="Pfam" id="PF05173">
    <property type="entry name" value="DapB_C"/>
    <property type="match status" value="1"/>
</dbReference>
<accession>A0A345UGP2</accession>
<dbReference type="Proteomes" id="UP000254808">
    <property type="component" value="Chromosome"/>
</dbReference>
<evidence type="ECO:0000256" key="6">
    <source>
        <dbReference type="ARBA" id="ARBA00023027"/>
    </source>
</evidence>
<evidence type="ECO:0000313" key="16">
    <source>
        <dbReference type="Proteomes" id="UP000254808"/>
    </source>
</evidence>
<comment type="pathway">
    <text evidence="8 12">Amino-acid biosynthesis; L-lysine biosynthesis via DAP pathway; (S)-tetrahydrodipicolinate from L-aspartate: step 4/4.</text>
</comment>
<comment type="subunit">
    <text evidence="12">Homotetramer.</text>
</comment>
<feature type="active site" description="Proton donor/acceptor" evidence="12">
    <location>
        <position position="144"/>
    </location>
</feature>
<dbReference type="KEGG" id="cprv:CYPRO_0356"/>
<comment type="caution">
    <text evidence="12">Was originally thought to be a dihydrodipicolinate reductase (DHDPR), catalyzing the conversion of dihydrodipicolinate to tetrahydrodipicolinate. However, it was shown in E.coli that the substrate of the enzymatic reaction is not dihydrodipicolinate (DHDP) but in fact (2S,4S)-4-hydroxy-2,3,4,5-tetrahydrodipicolinic acid (HTPA), the product released by the DapA-catalyzed reaction.</text>
</comment>
<dbReference type="PIRSF" id="PIRSF000161">
    <property type="entry name" value="DHPR"/>
    <property type="match status" value="1"/>
</dbReference>
<dbReference type="InterPro" id="IPR023940">
    <property type="entry name" value="DHDPR_bac"/>
</dbReference>
<evidence type="ECO:0000313" key="15">
    <source>
        <dbReference type="EMBL" id="AXI99643.1"/>
    </source>
</evidence>
<dbReference type="HAMAP" id="MF_00102">
    <property type="entry name" value="DapB"/>
    <property type="match status" value="1"/>
</dbReference>
<feature type="active site" description="Proton donor" evidence="12">
    <location>
        <position position="148"/>
    </location>
</feature>
<evidence type="ECO:0000256" key="7">
    <source>
        <dbReference type="ARBA" id="ARBA00023154"/>
    </source>
</evidence>
<dbReference type="Gene3D" id="3.30.360.10">
    <property type="entry name" value="Dihydrodipicolinate Reductase, domain 2"/>
    <property type="match status" value="1"/>
</dbReference>
<evidence type="ECO:0000256" key="10">
    <source>
        <dbReference type="ARBA" id="ARBA00049080"/>
    </source>
</evidence>
<dbReference type="GO" id="GO:0016726">
    <property type="term" value="F:oxidoreductase activity, acting on CH or CH2 groups, NAD or NADP as acceptor"/>
    <property type="evidence" value="ECO:0007669"/>
    <property type="project" value="UniProtKB-UniRule"/>
</dbReference>
<sequence>MSAPLKLVLIGDGRMGRRLRELAPAHGFEVMLQLGEADNQQGEALTAERLAGADAAIDFTHPDAAVTHIRRTLALGIPLVVGTTGWLTESTRPEIEKLVAEKSGKLLYGSNFSLGVQLFMKLAAEAGRQLGQAAGFDTSVHEVHHTGKADAPSGTAITLARQFLTSAGKPASAYTYGVPERGQPDTETLRVSAQRLGGVFGDHSLRINSAWDDIELTHRARNRDGFAVGALKAAAWLCRQEQAGFYLIEDVVAQVLGHSEENHP</sequence>
<dbReference type="EC" id="1.17.1.8" evidence="9 12"/>
<evidence type="ECO:0000256" key="9">
    <source>
        <dbReference type="ARBA" id="ARBA00038983"/>
    </source>
</evidence>
<dbReference type="InterPro" id="IPR000846">
    <property type="entry name" value="DapB_N"/>
</dbReference>
<keyword evidence="6 12" id="KW-0520">NAD</keyword>
<evidence type="ECO:0000256" key="5">
    <source>
        <dbReference type="ARBA" id="ARBA00023002"/>
    </source>
</evidence>
<comment type="subcellular location">
    <subcellularLocation>
        <location evidence="12">Cytoplasm</location>
    </subcellularLocation>
</comment>
<comment type="caution">
    <text evidence="12">Lacks conserved residue(s) required for the propagation of feature annotation.</text>
</comment>
<dbReference type="PANTHER" id="PTHR20836:SF0">
    <property type="entry name" value="4-HYDROXY-TETRAHYDRODIPICOLINATE REDUCTASE 1, CHLOROPLASTIC-RELATED"/>
    <property type="match status" value="1"/>
</dbReference>
<dbReference type="EMBL" id="CP027806">
    <property type="protein sequence ID" value="AXI99643.1"/>
    <property type="molecule type" value="Genomic_DNA"/>
</dbReference>
<feature type="domain" description="Dihydrodipicolinate reductase N-terminal" evidence="13">
    <location>
        <begin position="6"/>
        <end position="112"/>
    </location>
</feature>
<proteinExistence type="inferred from homology"/>
<evidence type="ECO:0000259" key="14">
    <source>
        <dbReference type="Pfam" id="PF05173"/>
    </source>
</evidence>
<evidence type="ECO:0000256" key="3">
    <source>
        <dbReference type="ARBA" id="ARBA00022857"/>
    </source>
</evidence>
<feature type="binding site" evidence="12">
    <location>
        <begin position="82"/>
        <end position="84"/>
    </location>
    <ligand>
        <name>NAD(+)</name>
        <dbReference type="ChEBI" id="CHEBI:57540"/>
    </ligand>
</feature>
<dbReference type="GO" id="GO:0051287">
    <property type="term" value="F:NAD binding"/>
    <property type="evidence" value="ECO:0007669"/>
    <property type="project" value="UniProtKB-UniRule"/>
</dbReference>
<dbReference type="InterPro" id="IPR022663">
    <property type="entry name" value="DapB_C"/>
</dbReference>
<comment type="similarity">
    <text evidence="1 12">Belongs to the DapB family.</text>
</comment>
<name>A0A345UGP2_9BACT</name>
<organism evidence="15 16">
    <name type="scientific">Cyclonatronum proteinivorum</name>
    <dbReference type="NCBI Taxonomy" id="1457365"/>
    <lineage>
        <taxon>Bacteria</taxon>
        <taxon>Pseudomonadati</taxon>
        <taxon>Balneolota</taxon>
        <taxon>Balneolia</taxon>
        <taxon>Balneolales</taxon>
        <taxon>Cyclonatronaceae</taxon>
        <taxon>Cyclonatronum</taxon>
    </lineage>
</organism>
<comment type="function">
    <text evidence="12">Catalyzes the conversion of 4-hydroxy-tetrahydrodipicolinate (HTPA) to tetrahydrodipicolinate.</text>
</comment>
<dbReference type="NCBIfam" id="TIGR00036">
    <property type="entry name" value="dapB"/>
    <property type="match status" value="1"/>
</dbReference>
<evidence type="ECO:0000256" key="2">
    <source>
        <dbReference type="ARBA" id="ARBA00022605"/>
    </source>
</evidence>
<evidence type="ECO:0000256" key="11">
    <source>
        <dbReference type="ARBA" id="ARBA00049396"/>
    </source>
</evidence>
<dbReference type="GO" id="GO:0050661">
    <property type="term" value="F:NADP binding"/>
    <property type="evidence" value="ECO:0007669"/>
    <property type="project" value="UniProtKB-UniRule"/>
</dbReference>
<evidence type="ECO:0000256" key="1">
    <source>
        <dbReference type="ARBA" id="ARBA00006642"/>
    </source>
</evidence>
<dbReference type="Pfam" id="PF01113">
    <property type="entry name" value="DapB_N"/>
    <property type="match status" value="1"/>
</dbReference>
<feature type="domain" description="Dihydrodipicolinate reductase C-terminal" evidence="14">
    <location>
        <begin position="115"/>
        <end position="251"/>
    </location>
</feature>
<keyword evidence="16" id="KW-1185">Reference proteome</keyword>
<dbReference type="AlphaFoldDB" id="A0A345UGP2"/>
<reference evidence="15 16" key="1">
    <citation type="submission" date="2018-03" db="EMBL/GenBank/DDBJ databases">
        <title>Phenotypic and genomic properties of Cyclonatronum proteinivorum gen. nov., sp. nov., a haloalkaliphilic bacteroidete from soda lakes possessing Na+-translocating rhodopsin.</title>
        <authorList>
            <person name="Toshchakov S.V."/>
            <person name="Korzhenkov A."/>
            <person name="Samarov N.I."/>
            <person name="Kublanov I.V."/>
            <person name="Muntyan M.S."/>
            <person name="Sorokin D.Y."/>
        </authorList>
    </citation>
    <scope>NUCLEOTIDE SEQUENCE [LARGE SCALE GENOMIC DNA]</scope>
    <source>
        <strain evidence="15 16">Omega</strain>
    </source>
</reference>
<keyword evidence="12" id="KW-0963">Cytoplasm</keyword>